<dbReference type="AlphaFoldDB" id="A0A0F3GMY2"/>
<organism evidence="4 5">
    <name type="scientific">Candidatus Magnetobacterium bavaricum</name>
    <dbReference type="NCBI Taxonomy" id="29290"/>
    <lineage>
        <taxon>Bacteria</taxon>
        <taxon>Pseudomonadati</taxon>
        <taxon>Nitrospirota</taxon>
        <taxon>Thermodesulfovibrionia</taxon>
        <taxon>Thermodesulfovibrionales</taxon>
        <taxon>Candidatus Magnetobacteriaceae</taxon>
        <taxon>Candidatus Magnetobacterium</taxon>
    </lineage>
</organism>
<name>A0A0F3GMY2_9BACT</name>
<protein>
    <submittedName>
        <fullName evidence="4">Peptidase M23/M37 family protein</fullName>
    </submittedName>
</protein>
<dbReference type="Pfam" id="PF01551">
    <property type="entry name" value="Peptidase_M23"/>
    <property type="match status" value="1"/>
</dbReference>
<dbReference type="PANTHER" id="PTHR21666">
    <property type="entry name" value="PEPTIDASE-RELATED"/>
    <property type="match status" value="1"/>
</dbReference>
<accession>A0A0F3GMY2</accession>
<gene>
    <name evidence="4" type="ORF">MBAV_004501</name>
</gene>
<dbReference type="InterPro" id="IPR011055">
    <property type="entry name" value="Dup_hybrid_motif"/>
</dbReference>
<reference evidence="4 5" key="1">
    <citation type="submission" date="2015-02" db="EMBL/GenBank/DDBJ databases">
        <title>Single-cell genomics of uncultivated deep-branching MTB reveals a conserved set of magnetosome genes.</title>
        <authorList>
            <person name="Kolinko S."/>
            <person name="Richter M."/>
            <person name="Glockner F.O."/>
            <person name="Brachmann A."/>
            <person name="Schuler D."/>
        </authorList>
    </citation>
    <scope>NUCLEOTIDE SEQUENCE [LARGE SCALE GENOMIC DNA]</scope>
    <source>
        <strain evidence="4">TM-1</strain>
    </source>
</reference>
<evidence type="ECO:0000259" key="3">
    <source>
        <dbReference type="Pfam" id="PF01551"/>
    </source>
</evidence>
<sequence length="426" mass="46467">MKKNSTIILAIAVAVLIAVGAALFIFRAKAPVVEGLKDFELLPGKKVVVLKLSSNVDIKYVEVLLSQGGKEVALLKDMPKRNLVELTLTVEPKKLSLADGKAQVGVKAVAGRFATTQESLPVVIDTVPPELSLIDCSYITDQGSSAAALLQSRDAKAVYIRVADGVYPATNEVLPDKQRFFAIYPIGLDLPIDTPVFAEAVDEAGNKATVPIKTILKKTVYRKDTLKITEDFVKRHVYPMLNATDLPPLEAFKVVNEKWRAEAEEKIKGLTGNSVNKMLWNGAFLQMKNSKVFARFGDQRSYQYDGKIVSYSRHLGFDLASLSNSPVEAANAGVVVFTGDIGIYGNVVIIDHGLGLMSFYAHLSSIDVAVGQQVEKASVIAHSGMTGFAAGDHVHFAMLLHGQYVTPVAWWDKAWIEKRVLSILRK</sequence>
<dbReference type="CDD" id="cd12797">
    <property type="entry name" value="M23_peptidase"/>
    <property type="match status" value="1"/>
</dbReference>
<evidence type="ECO:0000313" key="4">
    <source>
        <dbReference type="EMBL" id="KJU83309.1"/>
    </source>
</evidence>
<feature type="domain" description="M23ase beta-sheet core" evidence="3">
    <location>
        <begin position="313"/>
        <end position="407"/>
    </location>
</feature>
<dbReference type="Proteomes" id="UP000033423">
    <property type="component" value="Unassembled WGS sequence"/>
</dbReference>
<dbReference type="InterPro" id="IPR050570">
    <property type="entry name" value="Cell_wall_metabolism_enzyme"/>
</dbReference>
<evidence type="ECO:0000256" key="2">
    <source>
        <dbReference type="SAM" id="Phobius"/>
    </source>
</evidence>
<comment type="caution">
    <text evidence="4">The sequence shown here is derived from an EMBL/GenBank/DDBJ whole genome shotgun (WGS) entry which is preliminary data.</text>
</comment>
<dbReference type="EMBL" id="LACI01001957">
    <property type="protein sequence ID" value="KJU83309.1"/>
    <property type="molecule type" value="Genomic_DNA"/>
</dbReference>
<feature type="transmembrane region" description="Helical" evidence="2">
    <location>
        <begin position="7"/>
        <end position="26"/>
    </location>
</feature>
<keyword evidence="1" id="KW-0732">Signal</keyword>
<dbReference type="InterPro" id="IPR016047">
    <property type="entry name" value="M23ase_b-sheet_dom"/>
</dbReference>
<keyword evidence="2" id="KW-0472">Membrane</keyword>
<dbReference type="PANTHER" id="PTHR21666:SF289">
    <property type="entry name" value="L-ALA--D-GLU ENDOPEPTIDASE"/>
    <property type="match status" value="1"/>
</dbReference>
<evidence type="ECO:0000313" key="5">
    <source>
        <dbReference type="Proteomes" id="UP000033423"/>
    </source>
</evidence>
<evidence type="ECO:0000256" key="1">
    <source>
        <dbReference type="ARBA" id="ARBA00022729"/>
    </source>
</evidence>
<dbReference type="Gene3D" id="2.70.70.10">
    <property type="entry name" value="Glucose Permease (Domain IIA)"/>
    <property type="match status" value="1"/>
</dbReference>
<keyword evidence="2" id="KW-0812">Transmembrane</keyword>
<dbReference type="GO" id="GO:0004222">
    <property type="term" value="F:metalloendopeptidase activity"/>
    <property type="evidence" value="ECO:0007669"/>
    <property type="project" value="TreeGrafter"/>
</dbReference>
<keyword evidence="5" id="KW-1185">Reference proteome</keyword>
<proteinExistence type="predicted"/>
<dbReference type="SUPFAM" id="SSF51261">
    <property type="entry name" value="Duplicated hybrid motif"/>
    <property type="match status" value="1"/>
</dbReference>
<keyword evidence="2" id="KW-1133">Transmembrane helix</keyword>